<organism evidence="11 12">
    <name type="scientific">Fopius arisanus</name>
    <dbReference type="NCBI Taxonomy" id="64838"/>
    <lineage>
        <taxon>Eukaryota</taxon>
        <taxon>Metazoa</taxon>
        <taxon>Ecdysozoa</taxon>
        <taxon>Arthropoda</taxon>
        <taxon>Hexapoda</taxon>
        <taxon>Insecta</taxon>
        <taxon>Pterygota</taxon>
        <taxon>Neoptera</taxon>
        <taxon>Endopterygota</taxon>
        <taxon>Hymenoptera</taxon>
        <taxon>Apocrita</taxon>
        <taxon>Ichneumonoidea</taxon>
        <taxon>Braconidae</taxon>
        <taxon>Opiinae</taxon>
        <taxon>Fopius</taxon>
    </lineage>
</organism>
<evidence type="ECO:0000256" key="5">
    <source>
        <dbReference type="ARBA" id="ARBA00022692"/>
    </source>
</evidence>
<accession>A0A9R1TGW4</accession>
<comment type="similarity">
    <text evidence="3 10">Belongs to the PIGX family.</text>
</comment>
<evidence type="ECO:0000256" key="2">
    <source>
        <dbReference type="ARBA" id="ARBA00004687"/>
    </source>
</evidence>
<dbReference type="AlphaFoldDB" id="A0A9R1TGW4"/>
<sequence>MKMLSIEMKIVPFVINIFTLLIFFSPTNSDLLDSTVDFHIDGDGFHRKIFYFVDIPNLRESDCHVALVVELPQSLYVNVDELADLRRTGEVTACSEGETDVEIFAEEAKPQSVTICSALNETNSILSLPVHQRYHRARKGGDFLSVIFPTPKLLLGCKNRVKEYPVSKMDLCAPCVDLSIKWREIPYETRTKPYEWKIPVGDSSQRHFVTCITLFVTSVGTIWVLKTLWRSSSNRRRKID</sequence>
<evidence type="ECO:0000256" key="10">
    <source>
        <dbReference type="RuleBase" id="RU366056"/>
    </source>
</evidence>
<comment type="pathway">
    <text evidence="2 10">Glycolipid biosynthesis; glycosylphosphatidylinositol-anchor biosynthesis.</text>
</comment>
<keyword evidence="8 10" id="KW-0472">Membrane</keyword>
<keyword evidence="6 10" id="KW-0256">Endoplasmic reticulum</keyword>
<dbReference type="GO" id="GO:0006506">
    <property type="term" value="P:GPI anchor biosynthetic process"/>
    <property type="evidence" value="ECO:0007669"/>
    <property type="project" value="UniProtKB-KW"/>
</dbReference>
<dbReference type="OrthoDB" id="5546453at2759"/>
<evidence type="ECO:0000313" key="12">
    <source>
        <dbReference type="RefSeq" id="XP_011308743.1"/>
    </source>
</evidence>
<keyword evidence="9" id="KW-0325">Glycoprotein</keyword>
<dbReference type="PANTHER" id="PTHR28650:SF1">
    <property type="entry name" value="PHOSPHATIDYLINOSITOL-GLYCAN BIOSYNTHESIS CLASS X PROTEIN"/>
    <property type="match status" value="1"/>
</dbReference>
<dbReference type="InterPro" id="IPR040039">
    <property type="entry name" value="PIGX"/>
</dbReference>
<evidence type="ECO:0000256" key="9">
    <source>
        <dbReference type="ARBA" id="ARBA00023180"/>
    </source>
</evidence>
<dbReference type="GeneID" id="105269866"/>
<keyword evidence="5 10" id="KW-0812">Transmembrane</keyword>
<comment type="subcellular location">
    <subcellularLocation>
        <location evidence="1 10">Endoplasmic reticulum membrane</location>
        <topology evidence="1 10">Single-pass membrane protein</topology>
    </subcellularLocation>
</comment>
<dbReference type="Proteomes" id="UP000694866">
    <property type="component" value="Unplaced"/>
</dbReference>
<keyword evidence="7 10" id="KW-1133">Transmembrane helix</keyword>
<dbReference type="PANTHER" id="PTHR28650">
    <property type="entry name" value="PHOSPHATIDYLINOSITOL-GLYCAN BIOSYNTHESIS CLASS X PROTEIN"/>
    <property type="match status" value="1"/>
</dbReference>
<dbReference type="Pfam" id="PF08320">
    <property type="entry name" value="PIG-X"/>
    <property type="match status" value="1"/>
</dbReference>
<evidence type="ECO:0000256" key="8">
    <source>
        <dbReference type="ARBA" id="ARBA00023136"/>
    </source>
</evidence>
<comment type="function">
    <text evidence="10">Stabilizing subunit of the glycosylphosphatidylinositol-mannosyltransferase I complex which catalyzes the transfer of the first mannose, via an alpha-1,4 bond from a dolichol-phosphate-mannose (Dol-P-Man) to the glucosaminyl acyl phosphatidylinositol (GlcN-(acyl)PI) intermediate to generate alpha-D-Man-(1-&gt;4)-alpha-D-GlcN-(1-&gt;6)-(1-radyl,2-acyl-sn-glycero-3-phospho)-2-acyl-inositol and participates in the sixth step of the glycosylphosphatidylinositol-anchor biosynthesis. Probably acts by stabilizing the mannosyltransferase PIGM.</text>
</comment>
<gene>
    <name evidence="12" type="primary">PIG-X</name>
</gene>
<protein>
    <recommendedName>
        <fullName evidence="10">Phosphatidylinositol-glycan biosynthesis class X protein</fullName>
    </recommendedName>
</protein>
<evidence type="ECO:0000256" key="7">
    <source>
        <dbReference type="ARBA" id="ARBA00022989"/>
    </source>
</evidence>
<dbReference type="SMART" id="SM00780">
    <property type="entry name" value="PIG-X"/>
    <property type="match status" value="1"/>
</dbReference>
<dbReference type="CTD" id="246580"/>
<proteinExistence type="inferred from homology"/>
<dbReference type="RefSeq" id="XP_011308743.1">
    <property type="nucleotide sequence ID" value="XM_011310441.1"/>
</dbReference>
<evidence type="ECO:0000256" key="6">
    <source>
        <dbReference type="ARBA" id="ARBA00022824"/>
    </source>
</evidence>
<dbReference type="KEGG" id="fas:105269866"/>
<dbReference type="InterPro" id="IPR013233">
    <property type="entry name" value="PIG-X/PBN1"/>
</dbReference>
<evidence type="ECO:0000256" key="4">
    <source>
        <dbReference type="ARBA" id="ARBA00022502"/>
    </source>
</evidence>
<dbReference type="GO" id="GO:0005789">
    <property type="term" value="C:endoplasmic reticulum membrane"/>
    <property type="evidence" value="ECO:0007669"/>
    <property type="project" value="UniProtKB-SubCell"/>
</dbReference>
<feature type="transmembrane region" description="Helical" evidence="10">
    <location>
        <begin position="207"/>
        <end position="229"/>
    </location>
</feature>
<evidence type="ECO:0000313" key="11">
    <source>
        <dbReference type="Proteomes" id="UP000694866"/>
    </source>
</evidence>
<evidence type="ECO:0000256" key="3">
    <source>
        <dbReference type="ARBA" id="ARBA00010345"/>
    </source>
</evidence>
<name>A0A9R1TGW4_9HYME</name>
<reference evidence="12" key="1">
    <citation type="submission" date="2025-08" db="UniProtKB">
        <authorList>
            <consortium name="RefSeq"/>
        </authorList>
    </citation>
    <scope>IDENTIFICATION</scope>
    <source>
        <strain evidence="12">USDA-PBARC FA_bdor</strain>
        <tissue evidence="12">Whole organism</tissue>
    </source>
</reference>
<keyword evidence="4 10" id="KW-0337">GPI-anchor biosynthesis</keyword>
<keyword evidence="11" id="KW-1185">Reference proteome</keyword>
<evidence type="ECO:0000256" key="1">
    <source>
        <dbReference type="ARBA" id="ARBA00004389"/>
    </source>
</evidence>